<comment type="caution">
    <text evidence="2">The sequence shown here is derived from an EMBL/GenBank/DDBJ whole genome shotgun (WGS) entry which is preliminary data.</text>
</comment>
<evidence type="ECO:0000256" key="1">
    <source>
        <dbReference type="SAM" id="Phobius"/>
    </source>
</evidence>
<protein>
    <submittedName>
        <fullName evidence="2">Uncharacterized protein</fullName>
    </submittedName>
</protein>
<name>A0A523BDN2_9CREN</name>
<organism evidence="2 3">
    <name type="scientific">Thermoproteota archaeon</name>
    <dbReference type="NCBI Taxonomy" id="2056631"/>
    <lineage>
        <taxon>Archaea</taxon>
        <taxon>Thermoproteota</taxon>
    </lineage>
</organism>
<keyword evidence="1" id="KW-0812">Transmembrane</keyword>
<sequence>IVANDGENPIKITKIYVDSQIITTNIIINPNEKKQITNIPYGENLMFESSSGAMIKCEKPKPTITEPCYYSETQGSQSQTQSQQFSQTQQQTSQVSKTTYTSTITTKIPITTYSIYTTITSPTSTSYTTITSTSYSTTLTPTTTITSYYIEPTYPYRVIYYTSTIFSTITTPKTTITSTSSKLYNTTITFCSPYTTYKTTTYTTTIDPIIENAYPILDNSNAFLISILLLAFLFVYSIIFNHYLRRLFYEE</sequence>
<feature type="non-terminal residue" evidence="2">
    <location>
        <position position="1"/>
    </location>
</feature>
<keyword evidence="1" id="KW-0472">Membrane</keyword>
<keyword evidence="1" id="KW-1133">Transmembrane helix</keyword>
<gene>
    <name evidence="2" type="ORF">DSO09_04000</name>
</gene>
<accession>A0A523BDN2</accession>
<reference evidence="2 3" key="1">
    <citation type="journal article" date="2019" name="Nat. Microbiol.">
        <title>Expanding anaerobic alkane metabolism in the domain of Archaea.</title>
        <authorList>
            <person name="Wang Y."/>
            <person name="Wegener G."/>
            <person name="Hou J."/>
            <person name="Wang F."/>
            <person name="Xiao X."/>
        </authorList>
    </citation>
    <scope>NUCLEOTIDE SEQUENCE [LARGE SCALE GENOMIC DNA]</scope>
    <source>
        <strain evidence="2">WYZ-LMO11</strain>
    </source>
</reference>
<dbReference type="Proteomes" id="UP000317265">
    <property type="component" value="Unassembled WGS sequence"/>
</dbReference>
<dbReference type="AlphaFoldDB" id="A0A523BDN2"/>
<dbReference type="EMBL" id="QNVI01000048">
    <property type="protein sequence ID" value="TDA38570.1"/>
    <property type="molecule type" value="Genomic_DNA"/>
</dbReference>
<feature type="transmembrane region" description="Helical" evidence="1">
    <location>
        <begin position="222"/>
        <end position="244"/>
    </location>
</feature>
<evidence type="ECO:0000313" key="2">
    <source>
        <dbReference type="EMBL" id="TDA38570.1"/>
    </source>
</evidence>
<proteinExistence type="predicted"/>
<evidence type="ECO:0000313" key="3">
    <source>
        <dbReference type="Proteomes" id="UP000317265"/>
    </source>
</evidence>